<organism evidence="2 3">
    <name type="scientific">Pleurodeles waltl</name>
    <name type="common">Iberian ribbed newt</name>
    <dbReference type="NCBI Taxonomy" id="8319"/>
    <lineage>
        <taxon>Eukaryota</taxon>
        <taxon>Metazoa</taxon>
        <taxon>Chordata</taxon>
        <taxon>Craniata</taxon>
        <taxon>Vertebrata</taxon>
        <taxon>Euteleostomi</taxon>
        <taxon>Amphibia</taxon>
        <taxon>Batrachia</taxon>
        <taxon>Caudata</taxon>
        <taxon>Salamandroidea</taxon>
        <taxon>Salamandridae</taxon>
        <taxon>Pleurodelinae</taxon>
        <taxon>Pleurodeles</taxon>
    </lineage>
</organism>
<evidence type="ECO:0000313" key="2">
    <source>
        <dbReference type="EMBL" id="KAJ1198711.1"/>
    </source>
</evidence>
<gene>
    <name evidence="2" type="ORF">NDU88_002550</name>
</gene>
<feature type="region of interest" description="Disordered" evidence="1">
    <location>
        <begin position="129"/>
        <end position="228"/>
    </location>
</feature>
<accession>A0AAV7VCU7</accession>
<keyword evidence="3" id="KW-1185">Reference proteome</keyword>
<sequence>MYMEADAEGRYLFLQGRLDGIDVAFVNSYEPNVDDGSFYGTRSYTCKRCQSILGHHVGLQDHVLATQELTTQKLTIRAQASFHCKESAASRNLLVLRRRARPRGSRSPSASPTPGDSLLILFRQPFTPLPSVGPHGQSATPPALANPHSERRLTRRMGGEEATTPPEDPSLFRRGRSSHVVASSPGPLRPDRRASSSGHALPSRATRYPSAGFPSREAANSVPSTLSAQSIPEVSRLSRAAPCCVMVTSPCRSGLGSSLRRKRFDED</sequence>
<evidence type="ECO:0000256" key="1">
    <source>
        <dbReference type="SAM" id="MobiDB-lite"/>
    </source>
</evidence>
<dbReference type="EMBL" id="JANPWB010000003">
    <property type="protein sequence ID" value="KAJ1198711.1"/>
    <property type="molecule type" value="Genomic_DNA"/>
</dbReference>
<dbReference type="AlphaFoldDB" id="A0AAV7VCU7"/>
<comment type="caution">
    <text evidence="2">The sequence shown here is derived from an EMBL/GenBank/DDBJ whole genome shotgun (WGS) entry which is preliminary data.</text>
</comment>
<proteinExistence type="predicted"/>
<reference evidence="2" key="1">
    <citation type="journal article" date="2022" name="bioRxiv">
        <title>Sequencing and chromosome-scale assembly of the giantPleurodeles waltlgenome.</title>
        <authorList>
            <person name="Brown T."/>
            <person name="Elewa A."/>
            <person name="Iarovenko S."/>
            <person name="Subramanian E."/>
            <person name="Araus A.J."/>
            <person name="Petzold A."/>
            <person name="Susuki M."/>
            <person name="Suzuki K.-i.T."/>
            <person name="Hayashi T."/>
            <person name="Toyoda A."/>
            <person name="Oliveira C."/>
            <person name="Osipova E."/>
            <person name="Leigh N.D."/>
            <person name="Simon A."/>
            <person name="Yun M.H."/>
        </authorList>
    </citation>
    <scope>NUCLEOTIDE SEQUENCE</scope>
    <source>
        <strain evidence="2">20211129_DDA</strain>
        <tissue evidence="2">Liver</tissue>
    </source>
</reference>
<name>A0AAV7VCU7_PLEWA</name>
<dbReference type="Proteomes" id="UP001066276">
    <property type="component" value="Chromosome 2_1"/>
</dbReference>
<evidence type="ECO:0000313" key="3">
    <source>
        <dbReference type="Proteomes" id="UP001066276"/>
    </source>
</evidence>
<protein>
    <recommendedName>
        <fullName evidence="4">Yippee domain-containing protein</fullName>
    </recommendedName>
</protein>
<feature type="region of interest" description="Disordered" evidence="1">
    <location>
        <begin position="97"/>
        <end position="117"/>
    </location>
</feature>
<evidence type="ECO:0008006" key="4">
    <source>
        <dbReference type="Google" id="ProtNLM"/>
    </source>
</evidence>